<gene>
    <name evidence="2" type="ORF">CT157_12980</name>
</gene>
<organism evidence="2 3">
    <name type="scientific">Pseudomonas syringae</name>
    <dbReference type="NCBI Taxonomy" id="317"/>
    <lineage>
        <taxon>Bacteria</taxon>
        <taxon>Pseudomonadati</taxon>
        <taxon>Pseudomonadota</taxon>
        <taxon>Gammaproteobacteria</taxon>
        <taxon>Pseudomonadales</taxon>
        <taxon>Pseudomonadaceae</taxon>
        <taxon>Pseudomonas</taxon>
    </lineage>
</organism>
<dbReference type="Proteomes" id="UP000282760">
    <property type="component" value="Chromosome"/>
</dbReference>
<name>A0A3T0JTR7_PSESX</name>
<accession>A0A3T0JTR7</accession>
<protein>
    <recommendedName>
        <fullName evidence="1">DUF7660 domain-containing protein</fullName>
    </recommendedName>
</protein>
<evidence type="ECO:0000313" key="2">
    <source>
        <dbReference type="EMBL" id="AZV26881.1"/>
    </source>
</evidence>
<feature type="domain" description="DUF7660" evidence="1">
    <location>
        <begin position="18"/>
        <end position="100"/>
    </location>
</feature>
<dbReference type="Pfam" id="PF24693">
    <property type="entry name" value="DUF7660"/>
    <property type="match status" value="1"/>
</dbReference>
<evidence type="ECO:0000259" key="1">
    <source>
        <dbReference type="Pfam" id="PF24693"/>
    </source>
</evidence>
<proteinExistence type="predicted"/>
<reference evidence="2 3" key="1">
    <citation type="submission" date="2017-11" db="EMBL/GenBank/DDBJ databases">
        <title>Effect of PGPRs.</title>
        <authorList>
            <person name="Oliva R."/>
            <person name="Nong J."/>
            <person name="Roman V."/>
        </authorList>
    </citation>
    <scope>NUCLEOTIDE SEQUENCE [LARGE SCALE GENOMIC DNA]</scope>
    <source>
        <strain evidence="2">Inb918</strain>
    </source>
</reference>
<dbReference type="AlphaFoldDB" id="A0A3T0JTR7"/>
<dbReference type="EMBL" id="CP024646">
    <property type="protein sequence ID" value="AZV26881.1"/>
    <property type="molecule type" value="Genomic_DNA"/>
</dbReference>
<evidence type="ECO:0000313" key="3">
    <source>
        <dbReference type="Proteomes" id="UP000282760"/>
    </source>
</evidence>
<sequence length="100" mass="11113">MPTPVDLDELLALVRDEQSFIRFVEALGADFASERLLEHNAPSSIDRSDSQEWENGTVDAFLDAAAAWAHASNRSPLDDNAQSNVWQRCAAILFAGKFYE</sequence>
<dbReference type="InterPro" id="IPR056077">
    <property type="entry name" value="DUF7660"/>
</dbReference>